<organism evidence="1 2">
    <name type="scientific">Paraburkholderia bannensis</name>
    <dbReference type="NCBI Taxonomy" id="765414"/>
    <lineage>
        <taxon>Bacteria</taxon>
        <taxon>Pseudomonadati</taxon>
        <taxon>Pseudomonadota</taxon>
        <taxon>Betaproteobacteria</taxon>
        <taxon>Burkholderiales</taxon>
        <taxon>Burkholderiaceae</taxon>
        <taxon>Paraburkholderia</taxon>
    </lineage>
</organism>
<protein>
    <submittedName>
        <fullName evidence="1">Uncharacterized protein</fullName>
    </submittedName>
</protein>
<dbReference type="RefSeq" id="WP_183725021.1">
    <property type="nucleotide sequence ID" value="NZ_JACHBW010000009.1"/>
</dbReference>
<reference evidence="1 2" key="1">
    <citation type="submission" date="2020-08" db="EMBL/GenBank/DDBJ databases">
        <title>Above-ground endophytic microbial communities from plants in different locations in the United States.</title>
        <authorList>
            <person name="Frank C."/>
        </authorList>
    </citation>
    <scope>NUCLEOTIDE SEQUENCE [LARGE SCALE GENOMIC DNA]</scope>
    <source>
        <strain evidence="1 2">WP4_2_2</strain>
    </source>
</reference>
<sequence length="110" mass="12336">MSATIRFYRGLEIHPLVFPHQPTLPGLGRNYEEGFDAAVRIREPEGLALIPRTRVFGLLVKRPFLNAGDARRASIAYAEHLIDTCPADETVLDLKESNSRESDAGKQFAW</sequence>
<accession>A0A7W9WTE1</accession>
<dbReference type="AlphaFoldDB" id="A0A7W9WTE1"/>
<proteinExistence type="predicted"/>
<dbReference type="Proteomes" id="UP000571554">
    <property type="component" value="Unassembled WGS sequence"/>
</dbReference>
<name>A0A7W9WTE1_9BURK</name>
<keyword evidence="2" id="KW-1185">Reference proteome</keyword>
<evidence type="ECO:0000313" key="1">
    <source>
        <dbReference type="EMBL" id="MBB6103499.1"/>
    </source>
</evidence>
<dbReference type="EMBL" id="JACHBW010000009">
    <property type="protein sequence ID" value="MBB6103499.1"/>
    <property type="molecule type" value="Genomic_DNA"/>
</dbReference>
<comment type="caution">
    <text evidence="1">The sequence shown here is derived from an EMBL/GenBank/DDBJ whole genome shotgun (WGS) entry which is preliminary data.</text>
</comment>
<gene>
    <name evidence="1" type="ORF">F4827_003354</name>
</gene>
<evidence type="ECO:0000313" key="2">
    <source>
        <dbReference type="Proteomes" id="UP000571554"/>
    </source>
</evidence>